<protein>
    <submittedName>
        <fullName evidence="1">Uncharacterized protein</fullName>
    </submittedName>
</protein>
<name>A0A2C9WP61_MANES</name>
<organism evidence="1">
    <name type="scientific">Manihot esculenta</name>
    <name type="common">Cassava</name>
    <name type="synonym">Jatropha manihot</name>
    <dbReference type="NCBI Taxonomy" id="3983"/>
    <lineage>
        <taxon>Eukaryota</taxon>
        <taxon>Viridiplantae</taxon>
        <taxon>Streptophyta</taxon>
        <taxon>Embryophyta</taxon>
        <taxon>Tracheophyta</taxon>
        <taxon>Spermatophyta</taxon>
        <taxon>Magnoliopsida</taxon>
        <taxon>eudicotyledons</taxon>
        <taxon>Gunneridae</taxon>
        <taxon>Pentapetalae</taxon>
        <taxon>rosids</taxon>
        <taxon>fabids</taxon>
        <taxon>Malpighiales</taxon>
        <taxon>Euphorbiaceae</taxon>
        <taxon>Crotonoideae</taxon>
        <taxon>Manihoteae</taxon>
        <taxon>Manihot</taxon>
    </lineage>
</organism>
<sequence>MFILLNKLNILRMQNDLDRMQLPSSIRWRIQSAMPVLLPSVRWFFSCHLSSVPVVAVASLQPSITISGFHSGNPSQKNPLPLARTAMNVPGKSRPLPLQQENDMEIDPWTLLEDGTGSGPSLSNTAVIGSGDHPHLRATSWLKGAVRARRTDLTYIGAVDDDS</sequence>
<reference evidence="1" key="1">
    <citation type="submission" date="2016-02" db="EMBL/GenBank/DDBJ databases">
        <title>WGS assembly of Manihot esculenta.</title>
        <authorList>
            <person name="Bredeson J.V."/>
            <person name="Prochnik S.E."/>
            <person name="Lyons J.B."/>
            <person name="Schmutz J."/>
            <person name="Grimwood J."/>
            <person name="Vrebalov J."/>
            <person name="Bart R.S."/>
            <person name="Amuge T."/>
            <person name="Ferguson M.E."/>
            <person name="Green R."/>
            <person name="Putnam N."/>
            <person name="Stites J."/>
            <person name="Rounsley S."/>
            <person name="Rokhsar D.S."/>
        </authorList>
    </citation>
    <scope>NUCLEOTIDE SEQUENCE [LARGE SCALE GENOMIC DNA]</scope>
    <source>
        <tissue evidence="1">Leaf</tissue>
    </source>
</reference>
<proteinExistence type="predicted"/>
<evidence type="ECO:0000313" key="1">
    <source>
        <dbReference type="EMBL" id="OAY62289.1"/>
    </source>
</evidence>
<dbReference type="PANTHER" id="PTHR46567:SF1">
    <property type="entry name" value="MEDIATOR OF RNA POLYMERASE II TRANSCRIPTION SUBUNIT 12"/>
    <property type="match status" value="1"/>
</dbReference>
<gene>
    <name evidence="1" type="ORF">MANES_01G256800</name>
</gene>
<dbReference type="EMBL" id="CM004387">
    <property type="protein sequence ID" value="OAY62289.1"/>
    <property type="molecule type" value="Genomic_DNA"/>
</dbReference>
<accession>A0A2C9WP61</accession>
<dbReference type="PANTHER" id="PTHR46567">
    <property type="entry name" value="MEDIATOR OF RNA POLYMERASE II TRANSCRIPTION SUBUNIT 12"/>
    <property type="match status" value="1"/>
</dbReference>
<dbReference type="AlphaFoldDB" id="A0A2C9WP61"/>
<dbReference type="STRING" id="3983.A0A2C9WP61"/>